<protein>
    <recommendedName>
        <fullName evidence="4">DUF1080 domain-containing protein</fullName>
    </recommendedName>
</protein>
<evidence type="ECO:0000256" key="1">
    <source>
        <dbReference type="SAM" id="SignalP"/>
    </source>
</evidence>
<dbReference type="OrthoDB" id="976443at2"/>
<dbReference type="Gene3D" id="2.60.120.560">
    <property type="entry name" value="Exo-inulinase, domain 1"/>
    <property type="match status" value="1"/>
</dbReference>
<dbReference type="RefSeq" id="WP_129129335.1">
    <property type="nucleotide sequence ID" value="NZ_SDHW01000001.1"/>
</dbReference>
<evidence type="ECO:0008006" key="4">
    <source>
        <dbReference type="Google" id="ProtNLM"/>
    </source>
</evidence>
<feature type="chain" id="PRO_5020815602" description="DUF1080 domain-containing protein" evidence="1">
    <location>
        <begin position="21"/>
        <end position="206"/>
    </location>
</feature>
<keyword evidence="3" id="KW-1185">Reference proteome</keyword>
<dbReference type="AlphaFoldDB" id="A0A4Q1CLS4"/>
<accession>A0A4Q1CLS4</accession>
<organism evidence="2 3">
    <name type="scientific">Lacibacter luteus</name>
    <dbReference type="NCBI Taxonomy" id="2508719"/>
    <lineage>
        <taxon>Bacteria</taxon>
        <taxon>Pseudomonadati</taxon>
        <taxon>Bacteroidota</taxon>
        <taxon>Chitinophagia</taxon>
        <taxon>Chitinophagales</taxon>
        <taxon>Chitinophagaceae</taxon>
        <taxon>Lacibacter</taxon>
    </lineage>
</organism>
<keyword evidence="1" id="KW-0732">Signal</keyword>
<gene>
    <name evidence="2" type="ORF">ESA94_02820</name>
</gene>
<evidence type="ECO:0000313" key="3">
    <source>
        <dbReference type="Proteomes" id="UP000290204"/>
    </source>
</evidence>
<sequence length="206" mass="23019">MKLFSLFIALLSAITGAAQADSTSANIIFFDGFDNNANNWTVADDKNVRSKIEGGVYYLTATGHAYGEAHEIKIDTRKDFQIEASIKIVSGNAEHKNYFSMLFWGREAMQSHYFTFAKDGFASVQFCTGKTLSSCTVKKGSLQKTMLNPDDFNVYRIKKTGNTYTFSINDDDIYTMPFTPFFGNLIGFGAGRKISLAIDYLKVIYL</sequence>
<feature type="signal peptide" evidence="1">
    <location>
        <begin position="1"/>
        <end position="20"/>
    </location>
</feature>
<evidence type="ECO:0000313" key="2">
    <source>
        <dbReference type="EMBL" id="RXK61963.1"/>
    </source>
</evidence>
<dbReference type="EMBL" id="SDHW01000001">
    <property type="protein sequence ID" value="RXK61963.1"/>
    <property type="molecule type" value="Genomic_DNA"/>
</dbReference>
<proteinExistence type="predicted"/>
<name>A0A4Q1CLS4_9BACT</name>
<comment type="caution">
    <text evidence="2">The sequence shown here is derived from an EMBL/GenBank/DDBJ whole genome shotgun (WGS) entry which is preliminary data.</text>
</comment>
<reference evidence="2 3" key="1">
    <citation type="submission" date="2019-01" db="EMBL/GenBank/DDBJ databases">
        <title>Lacibacter sp. strain TTM-7.</title>
        <authorList>
            <person name="Chen W.-M."/>
        </authorList>
    </citation>
    <scope>NUCLEOTIDE SEQUENCE [LARGE SCALE GENOMIC DNA]</scope>
    <source>
        <strain evidence="2 3">TTM-7</strain>
    </source>
</reference>
<dbReference type="Proteomes" id="UP000290204">
    <property type="component" value="Unassembled WGS sequence"/>
</dbReference>